<dbReference type="CDD" id="cd04369">
    <property type="entry name" value="Bromodomain"/>
    <property type="match status" value="1"/>
</dbReference>
<accession>A0A7J6KDI0</accession>
<feature type="compositionally biased region" description="Basic and acidic residues" evidence="7">
    <location>
        <begin position="919"/>
        <end position="928"/>
    </location>
</feature>
<dbReference type="EMBL" id="JAAUHK010000188">
    <property type="protein sequence ID" value="KAF4645505.1"/>
    <property type="molecule type" value="Genomic_DNA"/>
</dbReference>
<dbReference type="Pfam" id="PF12157">
    <property type="entry name" value="DUF3591"/>
    <property type="match status" value="2"/>
</dbReference>
<feature type="region of interest" description="Disordered" evidence="7">
    <location>
        <begin position="246"/>
        <end position="311"/>
    </location>
</feature>
<feature type="region of interest" description="Disordered" evidence="7">
    <location>
        <begin position="1"/>
        <end position="21"/>
    </location>
</feature>
<dbReference type="InterPro" id="IPR022591">
    <property type="entry name" value="TAF1_HAT_dom"/>
</dbReference>
<keyword evidence="10" id="KW-1185">Reference proteome</keyword>
<feature type="region of interest" description="Disordered" evidence="7">
    <location>
        <begin position="1594"/>
        <end position="1638"/>
    </location>
</feature>
<feature type="compositionally biased region" description="Low complexity" evidence="7">
    <location>
        <begin position="1026"/>
        <end position="1045"/>
    </location>
</feature>
<dbReference type="VEuPathDB" id="ToxoDB:TGME49_276180"/>
<dbReference type="GO" id="GO:0005669">
    <property type="term" value="C:transcription factor TFIID complex"/>
    <property type="evidence" value="ECO:0007669"/>
    <property type="project" value="InterPro"/>
</dbReference>
<evidence type="ECO:0000313" key="9">
    <source>
        <dbReference type="EMBL" id="KAF4645505.1"/>
    </source>
</evidence>
<gene>
    <name evidence="9" type="ORF">TGRH88_006090</name>
</gene>
<dbReference type="PANTHER" id="PTHR13900">
    <property type="entry name" value="TRANSCRIPTION INITIATION FACTOR TFIID"/>
    <property type="match status" value="1"/>
</dbReference>
<feature type="region of interest" description="Disordered" evidence="7">
    <location>
        <begin position="2562"/>
        <end position="2629"/>
    </location>
</feature>
<evidence type="ECO:0000256" key="2">
    <source>
        <dbReference type="ARBA" id="ARBA00009064"/>
    </source>
</evidence>
<feature type="region of interest" description="Disordered" evidence="7">
    <location>
        <begin position="1026"/>
        <end position="1112"/>
    </location>
</feature>
<dbReference type="InterPro" id="IPR001487">
    <property type="entry name" value="Bromodomain"/>
</dbReference>
<feature type="compositionally biased region" description="Basic and acidic residues" evidence="7">
    <location>
        <begin position="2275"/>
        <end position="2292"/>
    </location>
</feature>
<evidence type="ECO:0000256" key="5">
    <source>
        <dbReference type="PROSITE-ProRule" id="PRU00035"/>
    </source>
</evidence>
<evidence type="ECO:0000259" key="8">
    <source>
        <dbReference type="PROSITE" id="PS50014"/>
    </source>
</evidence>
<feature type="region of interest" description="Disordered" evidence="7">
    <location>
        <begin position="2245"/>
        <end position="2318"/>
    </location>
</feature>
<name>A0A7J6KDI0_TOXGO</name>
<dbReference type="PROSITE" id="PS50014">
    <property type="entry name" value="BROMODOMAIN_2"/>
    <property type="match status" value="1"/>
</dbReference>
<feature type="compositionally biased region" description="Low complexity" evidence="7">
    <location>
        <begin position="1070"/>
        <end position="1079"/>
    </location>
</feature>
<feature type="region of interest" description="Disordered" evidence="7">
    <location>
        <begin position="778"/>
        <end position="814"/>
    </location>
</feature>
<dbReference type="SMR" id="A0A7J6KDI0"/>
<feature type="compositionally biased region" description="Low complexity" evidence="7">
    <location>
        <begin position="798"/>
        <end position="810"/>
    </location>
</feature>
<feature type="coiled-coil region" evidence="6">
    <location>
        <begin position="2321"/>
        <end position="2359"/>
    </location>
</feature>
<comment type="similarity">
    <text evidence="2">Belongs to the TAF1 family.</text>
</comment>
<dbReference type="Pfam" id="PF00439">
    <property type="entry name" value="Bromodomain"/>
    <property type="match status" value="1"/>
</dbReference>
<evidence type="ECO:0000313" key="10">
    <source>
        <dbReference type="Proteomes" id="UP000557509"/>
    </source>
</evidence>
<feature type="compositionally biased region" description="Low complexity" evidence="7">
    <location>
        <begin position="116"/>
        <end position="133"/>
    </location>
</feature>
<feature type="region of interest" description="Disordered" evidence="7">
    <location>
        <begin position="2507"/>
        <end position="2546"/>
    </location>
</feature>
<sequence length="2775" mass="296184">MNAERQAAPSGAPAHSADPSGRLSVAAASAFPTYPPFSNLTSPGHPVHLVGSTPAANASFPHRLPFSTSVASASYAASLSFAAPFLAPGPAQAPGISGQVLGISGQAPVVPGQAPVVPGQAPGAPHSGSRPPAGFGPGGAPLRPGVGPPYLKDGAPRPGLGAEALAEKEGASGAGRRDLGRLAFDSQLEAQRMQPASAAPALLRQGYVSSVSTVPLSPEQIEAAARSAAGDLEAASPLSGVQSRLRPAVAQTFSPSSALPPASRGPAGPAAPGFLDVASSSSHPTAAWSSSSTPALAPSSSTRAPAAAAPPLDLSPVSPLCPAGPSSTPQELLDLLYPAVSAMPWHSASAKSFAASHAAASLSSRRLPTQKIGATAREQSCNASPGSAASPHFQQLRCGLVVTQVDQRDLWRRPREGTLEAQAPDASPNCMREPGAGSESEEGMVSEDRESRQDEGLWVEREGGDPAVCSGQDAEASVGRGHKALGRGEGTLFESRVKCQDFVEETLEQVYLLREFGGIFSVARERPESLTLFGCLGKACQFAPSPSVSAGVSPEDFASVLFAPAPASPLALFSGASAGSLSPALAAEWRRLFASLRLSACTFWLLTVQTEMEIAEANRRFRKTVEVWQLQREVLDVQDRLYKHQEEAPRGASSSVARHAWKVKRRALFHSYAQIAQKYREALSEQQRIFDVTADAFSQVTASQLFDANEILPNFFARTGNSQLTLRNLGFPRCCCTDAAAAVAAAGALRGFRRLPGCTHTCGCRICVFGLAGRVGPTPEARETTGEGDASEGSSFPAYAYDGDSGAADSLPTPRVSNCKGVETGTGVFDSAFVEAGPGRASLASTAPLAVSADTPGTQEAEKASESGAEKTGADPTLGPESLHRSPLPFRDSAGVSRPSSSVDLPGGSSSAFCPEAPKAGELRHAEPVSRPPVESDENAYSDGNARVLPLSAKPLEAGKDAAALAGPRSGSPPEDSVVAAPLTGGQRAHALSGGTHGGSLRADLDDEFEFDDADLEDAHHALHPGARAPAEAAPAATAGVSEGAAGPGGAAEPLGRHAGPRASGSRDLPAGVAGASPGAPGGAQGPNAGTQSVSGVSAFPEDEGPTEGKVLARPVVLREPLWGEVEGTLECDMTRMHRLLHWKKRDTETLAVAAAAAARSAAEKAGSLLISDSGVEEGLAALSSAATAAALAVEEEETALATERTELLKQAEGNLERAVRCLKGPWSPTGNSLGSASSTFDVPLRYQQQSMRFLFLFLSASYLLPSSSSSRGEVSNSPSVSPAVGEPPSVALPWHSRERRSFLSPFVDEKEMRSSQDALLSCVFFDLNDDLLFRLNEEVPEKTNQEEDEVSEHGVTLAVSGGASGGPPETPGDSSSAMAAIGAFYDAEGALAGVSRTAALRLRRKAKQEVLKLDKQKRIELVKQGKSALELHAMAAAEQETRSSKARSPLQEFVVTLGEFSLKEKLGSLLQRLNTSFDAFQADRRLHCRGKEQGLRGGIPLIHTKIAFQLQGTHPVAGRRGRLAMLRFHRPDFRAGLVSSRTFFDGSAASSCTREDRRRKAAVQSVEQSPWVILPPEPSAVMNRLREELCRGAPEGEASFPRLEEESSAGSRETGPQREQAAERGPGTTGALRLDGEGSGETIHLANLFYTPQDLSLRDDAPIAVLEYMEQQPLLMHNPGMAIRIVRHFVPHNAPNSELSRADQLVHAERQVKGRLGPFGELQLQQDDAKLTLFGTRLPLARGQGQAVAESPLLKAPVYVHPTAPNAPVKRDSRFHDYRDTDFILVRTRAKDRCKVYLRPLLYPPPEKNSAREGFSFYRSGGSLESLSVLGSPANCGVYTVGQCEPRMEVHAPNSKKHVEDRKLHAKAWALRFAAEKNVTDMKRVKDLVKQRFCPPVVEKEVTQMLKLLSPIAPHRLPRLDDAALRSIIRPELICCLEAAHAALFRLKAIGIMTLTSADGLAGVAQFIEKEERHAQEKVLAAKKRLKEIEMKFRQQAEARLPAAGGKDADLRAQSLEAANAACQRAHAALSSVCTAYAESRIGKRYGHLVRFIEELLLLTPWNLTKECKDVLTNKGSAQFMLSGFGDPSGGRGEGISLIKRLNRERAGLSFLSGASRNFGFSRDGARSLAGAFGPGGIFLGAHLGAAAGGGVAGTGEDLRKLSMQELRRRLVQYGLSESVIRTLPRWDQVALVRQYRDGFGNADFENEEEGKKAKGGLAKTGRLRGEEYEERLTDILQRQKKALEADAPAITDTEDEGEEDAARENAADVDLLEEQKAKKGKKVTKDEERHKAHAKKVGTASPGNLANGDPNHGQDKGVEDALLAALDGEEEEKEADEDELERRELQALRQRQEARAAKPLTAEEQQRADMKVQAVPCLRWIRRFRQQAGEPFATERVVLIYGEKNIRNFIQWRTKRLEDTRARMLASTRSKEALAGKRVCRACGQPGHIASNVNCPLYSGPKRPAAALTPPPPVKKRRKENLQLEEDLLMGLCPEGENESEVNAFGLSQTSGTPGRQRAGGAASSGGRGRSARGAVWEEEDEFGDAASSLVSYSRRRAGTRSAGSSADGHTQFFGGKAGEAGGRKKASRRRGAGGGGGGRGRESLEEEEERTQDEEDEEEERWTPERNRRSAIDELNIALARIVNVVLQQQIFKPFWQRVDERYAPNYYRVIANPMWLQKIASKCKQREYVSGEQFLADVRLVVTNCFLFNPPNSPSAWLRERATNLEETVRQKFEEQRATVAECEAVIMSHGVGITGMAADGVAAHMGYPMM</sequence>
<feature type="compositionally biased region" description="Basic and acidic residues" evidence="7">
    <location>
        <begin position="860"/>
        <end position="873"/>
    </location>
</feature>
<dbReference type="PANTHER" id="PTHR13900:SF0">
    <property type="entry name" value="TRANSCRIPTION INITIATION FACTOR TFIID SUBUNIT 1"/>
    <property type="match status" value="1"/>
</dbReference>
<evidence type="ECO:0000256" key="3">
    <source>
        <dbReference type="ARBA" id="ARBA00023117"/>
    </source>
</evidence>
<keyword evidence="3 5" id="KW-0103">Bromodomain</keyword>
<dbReference type="InterPro" id="IPR040240">
    <property type="entry name" value="TAF1"/>
</dbReference>
<dbReference type="InterPro" id="IPR018359">
    <property type="entry name" value="Bromodomain_CS"/>
</dbReference>
<proteinExistence type="inferred from homology"/>
<dbReference type="Gene3D" id="1.20.920.10">
    <property type="entry name" value="Bromodomain-like"/>
    <property type="match status" value="1"/>
</dbReference>
<dbReference type="PROSITE" id="PS00633">
    <property type="entry name" value="BROMODOMAIN_1"/>
    <property type="match status" value="1"/>
</dbReference>
<feature type="domain" description="Bromo" evidence="8">
    <location>
        <begin position="2650"/>
        <end position="2720"/>
    </location>
</feature>
<reference evidence="9 10" key="1">
    <citation type="submission" date="2020-03" db="EMBL/GenBank/DDBJ databases">
        <title>Genome sequence of Toxoplasma gondii RH-88 strain.</title>
        <authorList>
            <person name="Lorenzi H.A."/>
            <person name="Venepally P."/>
            <person name="Rozenberg A."/>
            <person name="Sibley D."/>
        </authorList>
    </citation>
    <scope>NUCLEOTIDE SEQUENCE [LARGE SCALE GENOMIC DNA]</scope>
    <source>
        <strain evidence="9 10">RH-88</strain>
    </source>
</reference>
<evidence type="ECO:0000256" key="7">
    <source>
        <dbReference type="SAM" id="MobiDB-lite"/>
    </source>
</evidence>
<evidence type="ECO:0000256" key="4">
    <source>
        <dbReference type="ARBA" id="ARBA00023242"/>
    </source>
</evidence>
<keyword evidence="4" id="KW-0539">Nucleus</keyword>
<comment type="subcellular location">
    <subcellularLocation>
        <location evidence="1">Nucleus</location>
    </subcellularLocation>
</comment>
<feature type="compositionally biased region" description="Basic and acidic residues" evidence="7">
    <location>
        <begin position="446"/>
        <end position="464"/>
    </location>
</feature>
<feature type="region of interest" description="Disordered" evidence="7">
    <location>
        <begin position="1267"/>
        <end position="1292"/>
    </location>
</feature>
<dbReference type="InterPro" id="IPR036427">
    <property type="entry name" value="Bromodomain-like_sf"/>
</dbReference>
<comment type="caution">
    <text evidence="9">The sequence shown here is derived from an EMBL/GenBank/DDBJ whole genome shotgun (WGS) entry which is preliminary data.</text>
</comment>
<feature type="compositionally biased region" description="Acidic residues" evidence="7">
    <location>
        <begin position="2607"/>
        <end position="2623"/>
    </location>
</feature>
<organism evidence="9 10">
    <name type="scientific">Toxoplasma gondii</name>
    <dbReference type="NCBI Taxonomy" id="5811"/>
    <lineage>
        <taxon>Eukaryota</taxon>
        <taxon>Sar</taxon>
        <taxon>Alveolata</taxon>
        <taxon>Apicomplexa</taxon>
        <taxon>Conoidasida</taxon>
        <taxon>Coccidia</taxon>
        <taxon>Eucoccidiorida</taxon>
        <taxon>Eimeriorina</taxon>
        <taxon>Sarcocystidae</taxon>
        <taxon>Toxoplasma</taxon>
    </lineage>
</organism>
<feature type="region of interest" description="Disordered" evidence="7">
    <location>
        <begin position="417"/>
        <end position="482"/>
    </location>
</feature>
<dbReference type="SMART" id="SM00297">
    <property type="entry name" value="BROMO"/>
    <property type="match status" value="1"/>
</dbReference>
<dbReference type="GO" id="GO:0016251">
    <property type="term" value="F:RNA polymerase II general transcription initiation factor activity"/>
    <property type="evidence" value="ECO:0007669"/>
    <property type="project" value="InterPro"/>
</dbReference>
<evidence type="ECO:0000256" key="1">
    <source>
        <dbReference type="ARBA" id="ARBA00004123"/>
    </source>
</evidence>
<feature type="region of interest" description="Disordered" evidence="7">
    <location>
        <begin position="845"/>
        <end position="942"/>
    </location>
</feature>
<protein>
    <submittedName>
        <fullName evidence="9">Histone acetyltransferase TAF1/250</fullName>
    </submittedName>
</protein>
<feature type="compositionally biased region" description="Low complexity" evidence="7">
    <location>
        <begin position="1267"/>
        <end position="1282"/>
    </location>
</feature>
<feature type="region of interest" description="Disordered" evidence="7">
    <location>
        <begin position="116"/>
        <end position="160"/>
    </location>
</feature>
<dbReference type="SUPFAM" id="SSF47370">
    <property type="entry name" value="Bromodomain"/>
    <property type="match status" value="1"/>
</dbReference>
<dbReference type="Proteomes" id="UP000557509">
    <property type="component" value="Unassembled WGS sequence"/>
</dbReference>
<dbReference type="GO" id="GO:0017025">
    <property type="term" value="F:TBP-class protein binding"/>
    <property type="evidence" value="ECO:0007669"/>
    <property type="project" value="InterPro"/>
</dbReference>
<dbReference type="GO" id="GO:0004402">
    <property type="term" value="F:histone acetyltransferase activity"/>
    <property type="evidence" value="ECO:0007669"/>
    <property type="project" value="InterPro"/>
</dbReference>
<keyword evidence="6" id="KW-0175">Coiled coil</keyword>
<keyword evidence="9" id="KW-0808">Transferase</keyword>
<feature type="compositionally biased region" description="Low complexity" evidence="7">
    <location>
        <begin position="899"/>
        <end position="911"/>
    </location>
</feature>
<feature type="compositionally biased region" description="Low complexity" evidence="7">
    <location>
        <begin position="254"/>
        <end position="311"/>
    </location>
</feature>
<dbReference type="PRINTS" id="PR00503">
    <property type="entry name" value="BROMODOMAIN"/>
</dbReference>
<evidence type="ECO:0000256" key="6">
    <source>
        <dbReference type="SAM" id="Coils"/>
    </source>
</evidence>
<dbReference type="GO" id="GO:0051123">
    <property type="term" value="P:RNA polymerase II preinitiation complex assembly"/>
    <property type="evidence" value="ECO:0007669"/>
    <property type="project" value="TreeGrafter"/>
</dbReference>
<feature type="compositionally biased region" description="Low complexity" evidence="7">
    <location>
        <begin position="2562"/>
        <end position="2571"/>
    </location>
</feature>